<evidence type="ECO:0000313" key="2">
    <source>
        <dbReference type="Proteomes" id="UP000831701"/>
    </source>
</evidence>
<keyword evidence="2" id="KW-1185">Reference proteome</keyword>
<reference evidence="1" key="1">
    <citation type="submission" date="2022-04" db="EMBL/GenBank/DDBJ databases">
        <title>Jade perch genome.</title>
        <authorList>
            <person name="Chao B."/>
        </authorList>
    </citation>
    <scope>NUCLEOTIDE SEQUENCE</scope>
    <source>
        <strain evidence="1">CB-2022</strain>
    </source>
</reference>
<comment type="caution">
    <text evidence="1">The sequence shown here is derived from an EMBL/GenBank/DDBJ whole genome shotgun (WGS) entry which is preliminary data.</text>
</comment>
<organism evidence="1 2">
    <name type="scientific">Scortum barcoo</name>
    <name type="common">barcoo grunter</name>
    <dbReference type="NCBI Taxonomy" id="214431"/>
    <lineage>
        <taxon>Eukaryota</taxon>
        <taxon>Metazoa</taxon>
        <taxon>Chordata</taxon>
        <taxon>Craniata</taxon>
        <taxon>Vertebrata</taxon>
        <taxon>Euteleostomi</taxon>
        <taxon>Actinopterygii</taxon>
        <taxon>Neopterygii</taxon>
        <taxon>Teleostei</taxon>
        <taxon>Neoteleostei</taxon>
        <taxon>Acanthomorphata</taxon>
        <taxon>Eupercaria</taxon>
        <taxon>Centrarchiformes</taxon>
        <taxon>Terapontoidei</taxon>
        <taxon>Terapontidae</taxon>
        <taxon>Scortum</taxon>
    </lineage>
</organism>
<dbReference type="Proteomes" id="UP000831701">
    <property type="component" value="Chromosome 20"/>
</dbReference>
<sequence length="844" mass="94110">MDFQKLLLDVGRALDRDEVKALAFLCTDLLGRNPATVETASELFSRLADQDHLSADRPHLLTELLIIIQRPSLIREFNLTNWTSATTNLISHYRTLLYNLSEEITKDELKDMKFILNKKLPRRKLEENVTTLEVFLEMEHMDLISNTDVKLLETIFEKVCPMLIGQIKKFKAQQVHHTSLKALEPARPRSVTEPPDINSALLSRPLRAASCEMPEVQPVAEAMDYSNISMVRCDASVMSQEKETSSEKPMSQTTNINTGVCDLFFLSFTNAHVLETYPMTAAKRGICLIINNYNFIKSRPLQNREGTMVDERCLYEVFKWLGFEVVIKRDCDSGRMLSELRELGRRDHSQMDCLVCCILSHGKEGSVYGVDGHAVLLKDLMEQVNGSKCFTLAVKPKLFFIQACQGTNEQRPVFIEADGATGGAVCSDAVVPKESIPCDADVLLAMATVPTFVSFRERKKGTWFIQSLCKNLVKMVPSSLDMHELQGANPGKTPIQILHEYGTKSGNLPVYLMEKAEGEAHQPSFVFSVKIGDVSCIGQGPSKKAAKHQAAEAALNILQIDAGTSELALQRGWRLPEYTVLMEAGPPHKREFTVTCRMESLSEKAVGNSKKAAKKAAAEKMVGKLQSLSGCSEITWTPKPSVRFENLRNSSAEKITLLRRNPLSIPNTDYIQMMLELSKEQGFEVTYFDIDELTVNGQYQYQCLAELSTSPVTVCHGTGISCSNAAQRRSTFTAHSSTSRSWPPSKEAVDPTSLPACGRYEVKVTAFFLSVVTKRWDVVIRVLPQAHCVFHIDETRVFAELPVRVVGDPPLPVIGINHFPEGGDRKIHQVSPHGKLSVVWVLSP</sequence>
<gene>
    <name evidence="1" type="ORF">L3Q82_004368</name>
</gene>
<evidence type="ECO:0000313" key="1">
    <source>
        <dbReference type="EMBL" id="KAI3355802.1"/>
    </source>
</evidence>
<accession>A0ACB8VJK5</accession>
<protein>
    <submittedName>
        <fullName evidence="1">Uncharacterized protein</fullName>
    </submittedName>
</protein>
<proteinExistence type="predicted"/>
<name>A0ACB8VJK5_9TELE</name>
<dbReference type="EMBL" id="CM041550">
    <property type="protein sequence ID" value="KAI3355802.1"/>
    <property type="molecule type" value="Genomic_DNA"/>
</dbReference>